<sequence length="88" mass="9706">MTEQMSRIVNELDSIHLSIKKASQMVKEIGRQIMQPQILGGDAVAKDSHRAIGEHTNGPHLRLEVMCSLQIMMVLNADEIGIKGEGVK</sequence>
<proteinExistence type="predicted"/>
<reference evidence="1" key="1">
    <citation type="journal article" date="2013" name="Nat. Commun.">
        <title>Whole-genome sequencing of Oryza brachyantha reveals mechanisms underlying Oryza genome evolution.</title>
        <authorList>
            <person name="Chen J."/>
            <person name="Huang Q."/>
            <person name="Gao D."/>
            <person name="Wang J."/>
            <person name="Lang Y."/>
            <person name="Liu T."/>
            <person name="Li B."/>
            <person name="Bai Z."/>
            <person name="Luis Goicoechea J."/>
            <person name="Liang C."/>
            <person name="Chen C."/>
            <person name="Zhang W."/>
            <person name="Sun S."/>
            <person name="Liao Y."/>
            <person name="Zhang X."/>
            <person name="Yang L."/>
            <person name="Song C."/>
            <person name="Wang M."/>
            <person name="Shi J."/>
            <person name="Liu G."/>
            <person name="Liu J."/>
            <person name="Zhou H."/>
            <person name="Zhou W."/>
            <person name="Yu Q."/>
            <person name="An N."/>
            <person name="Chen Y."/>
            <person name="Cai Q."/>
            <person name="Wang B."/>
            <person name="Liu B."/>
            <person name="Min J."/>
            <person name="Huang Y."/>
            <person name="Wu H."/>
            <person name="Li Z."/>
            <person name="Zhang Y."/>
            <person name="Yin Y."/>
            <person name="Song W."/>
            <person name="Jiang J."/>
            <person name="Jackson S.A."/>
            <person name="Wing R.A."/>
            <person name="Wang J."/>
            <person name="Chen M."/>
        </authorList>
    </citation>
    <scope>NUCLEOTIDE SEQUENCE [LARGE SCALE GENOMIC DNA]</scope>
    <source>
        <strain evidence="1">cv. IRGC 101232</strain>
    </source>
</reference>
<dbReference type="Gramene" id="OB12G18250.1">
    <property type="protein sequence ID" value="OB12G18250.1"/>
    <property type="gene ID" value="OB12G18250"/>
</dbReference>
<protein>
    <submittedName>
        <fullName evidence="1">Uncharacterized protein</fullName>
    </submittedName>
</protein>
<dbReference type="Proteomes" id="UP000006038">
    <property type="component" value="Chromosome 12"/>
</dbReference>
<accession>J3NCW7</accession>
<dbReference type="AlphaFoldDB" id="J3NCW7"/>
<dbReference type="STRING" id="4533.J3NCW7"/>
<dbReference type="HOGENOM" id="CLU_2472643_0_0_1"/>
<reference evidence="1" key="2">
    <citation type="submission" date="2013-04" db="UniProtKB">
        <authorList>
            <consortium name="EnsemblPlants"/>
        </authorList>
    </citation>
    <scope>IDENTIFICATION</scope>
</reference>
<keyword evidence="2" id="KW-1185">Reference proteome</keyword>
<name>J3NCW7_ORYBR</name>
<dbReference type="EnsemblPlants" id="OB12G18250.1">
    <property type="protein sequence ID" value="OB12G18250.1"/>
    <property type="gene ID" value="OB12G18250"/>
</dbReference>
<organism evidence="1">
    <name type="scientific">Oryza brachyantha</name>
    <name type="common">malo sina</name>
    <dbReference type="NCBI Taxonomy" id="4533"/>
    <lineage>
        <taxon>Eukaryota</taxon>
        <taxon>Viridiplantae</taxon>
        <taxon>Streptophyta</taxon>
        <taxon>Embryophyta</taxon>
        <taxon>Tracheophyta</taxon>
        <taxon>Spermatophyta</taxon>
        <taxon>Magnoliopsida</taxon>
        <taxon>Liliopsida</taxon>
        <taxon>Poales</taxon>
        <taxon>Poaceae</taxon>
        <taxon>BOP clade</taxon>
        <taxon>Oryzoideae</taxon>
        <taxon>Oryzeae</taxon>
        <taxon>Oryzinae</taxon>
        <taxon>Oryza</taxon>
    </lineage>
</organism>
<evidence type="ECO:0000313" key="1">
    <source>
        <dbReference type="EnsemblPlants" id="OB12G18250.1"/>
    </source>
</evidence>
<evidence type="ECO:0000313" key="2">
    <source>
        <dbReference type="Proteomes" id="UP000006038"/>
    </source>
</evidence>